<proteinExistence type="predicted"/>
<dbReference type="EMBL" id="JACIEQ010000001">
    <property type="protein sequence ID" value="MBB4020888.1"/>
    <property type="molecule type" value="Genomic_DNA"/>
</dbReference>
<dbReference type="SUPFAM" id="SSF55729">
    <property type="entry name" value="Acyl-CoA N-acyltransferases (Nat)"/>
    <property type="match status" value="1"/>
</dbReference>
<reference evidence="4" key="1">
    <citation type="submission" date="2020-08" db="EMBL/GenBank/DDBJ databases">
        <title>Genomic Encyclopedia of Type Strains, Phase IV (KMG-IV): sequencing the most valuable type-strain genomes for metagenomic binning, comparative biology and taxonomic classification.</title>
        <authorList>
            <person name="Goeker M."/>
        </authorList>
    </citation>
    <scope>NUCLEOTIDE SEQUENCE [LARGE SCALE GENOMIC DNA]</scope>
    <source>
        <strain evidence="4">DSM 105040</strain>
    </source>
</reference>
<dbReference type="PROSITE" id="PS51186">
    <property type="entry name" value="GNAT"/>
    <property type="match status" value="1"/>
</dbReference>
<organism evidence="4 5">
    <name type="scientific">Actibacterium naphthalenivorans</name>
    <dbReference type="NCBI Taxonomy" id="1614693"/>
    <lineage>
        <taxon>Bacteria</taxon>
        <taxon>Pseudomonadati</taxon>
        <taxon>Pseudomonadota</taxon>
        <taxon>Alphaproteobacteria</taxon>
        <taxon>Rhodobacterales</taxon>
        <taxon>Roseobacteraceae</taxon>
        <taxon>Actibacterium</taxon>
    </lineage>
</organism>
<sequence>MNDQPAGPGPLRIRAAAPDDIAAILPIWNAIIRDTLIIFSPEERTAQGVAQLLAAKAAAGEPFLVAEIGGRVQGFATYGPFRGGAGYVHTMEHTIILAPGARGHGAGRALIAALEDHGRAAGIHSLFAGISATNAEGIAFHAAIGFAEVARLPQVGRKWGQWLDLVLMQKFL</sequence>
<dbReference type="InterPro" id="IPR000182">
    <property type="entry name" value="GNAT_dom"/>
</dbReference>
<dbReference type="PANTHER" id="PTHR43072:SF23">
    <property type="entry name" value="UPF0039 PROTEIN C11D3.02C"/>
    <property type="match status" value="1"/>
</dbReference>
<dbReference type="GO" id="GO:0102971">
    <property type="term" value="F:phosphinothricin N-acetyltransferase activity"/>
    <property type="evidence" value="ECO:0007669"/>
    <property type="project" value="UniProtKB-EC"/>
</dbReference>
<evidence type="ECO:0000313" key="4">
    <source>
        <dbReference type="EMBL" id="MBB4020888.1"/>
    </source>
</evidence>
<keyword evidence="5" id="KW-1185">Reference proteome</keyword>
<evidence type="ECO:0000256" key="1">
    <source>
        <dbReference type="ARBA" id="ARBA00022679"/>
    </source>
</evidence>
<evidence type="ECO:0000313" key="5">
    <source>
        <dbReference type="Proteomes" id="UP000585681"/>
    </source>
</evidence>
<dbReference type="CDD" id="cd04301">
    <property type="entry name" value="NAT_SF"/>
    <property type="match status" value="1"/>
</dbReference>
<comment type="caution">
    <text evidence="4">The sequence shown here is derived from an EMBL/GenBank/DDBJ whole genome shotgun (WGS) entry which is preliminary data.</text>
</comment>
<dbReference type="Gene3D" id="3.40.630.30">
    <property type="match status" value="1"/>
</dbReference>
<dbReference type="AlphaFoldDB" id="A0A840CBF0"/>
<name>A0A840CBF0_9RHOB</name>
<dbReference type="EC" id="2.3.1.183" evidence="4"/>
<evidence type="ECO:0000259" key="3">
    <source>
        <dbReference type="PROSITE" id="PS51186"/>
    </source>
</evidence>
<keyword evidence="2 4" id="KW-0012">Acyltransferase</keyword>
<gene>
    <name evidence="4" type="ORF">GGR17_000679</name>
</gene>
<dbReference type="Proteomes" id="UP000585681">
    <property type="component" value="Unassembled WGS sequence"/>
</dbReference>
<dbReference type="Pfam" id="PF00583">
    <property type="entry name" value="Acetyltransf_1"/>
    <property type="match status" value="1"/>
</dbReference>
<dbReference type="InterPro" id="IPR016181">
    <property type="entry name" value="Acyl_CoA_acyltransferase"/>
</dbReference>
<evidence type="ECO:0000256" key="2">
    <source>
        <dbReference type="ARBA" id="ARBA00023315"/>
    </source>
</evidence>
<dbReference type="PANTHER" id="PTHR43072">
    <property type="entry name" value="N-ACETYLTRANSFERASE"/>
    <property type="match status" value="1"/>
</dbReference>
<keyword evidence="1 4" id="KW-0808">Transferase</keyword>
<feature type="domain" description="N-acetyltransferase" evidence="3">
    <location>
        <begin position="11"/>
        <end position="172"/>
    </location>
</feature>
<dbReference type="RefSeq" id="WP_054538090.1">
    <property type="nucleotide sequence ID" value="NZ_JACIEQ010000001.1"/>
</dbReference>
<accession>A0A840CBF0</accession>
<protein>
    <submittedName>
        <fullName evidence="4">Phosphinothricin acetyltransferase</fullName>
        <ecNumber evidence="4">2.3.1.183</ecNumber>
    </submittedName>
</protein>